<keyword evidence="6" id="KW-0408">Iron</keyword>
<keyword evidence="8" id="KW-0456">Lyase</keyword>
<dbReference type="eggNOG" id="COG0422">
    <property type="taxonomic scope" value="Bacteria"/>
</dbReference>
<evidence type="ECO:0000256" key="3">
    <source>
        <dbReference type="ARBA" id="ARBA00022691"/>
    </source>
</evidence>
<keyword evidence="4" id="KW-0479">Metal-binding</keyword>
<feature type="domain" description="ThiC-associated" evidence="10">
    <location>
        <begin position="54"/>
        <end position="130"/>
    </location>
</feature>
<accession>C6M872</accession>
<evidence type="ECO:0000313" key="12">
    <source>
        <dbReference type="Proteomes" id="UP000005365"/>
    </source>
</evidence>
<dbReference type="GO" id="GO:0009228">
    <property type="term" value="P:thiamine biosynthetic process"/>
    <property type="evidence" value="ECO:0007669"/>
    <property type="project" value="InterPro"/>
</dbReference>
<evidence type="ECO:0000256" key="6">
    <source>
        <dbReference type="ARBA" id="ARBA00023004"/>
    </source>
</evidence>
<organism evidence="11 12">
    <name type="scientific">Neisseria sicca ATCC 29256</name>
    <dbReference type="NCBI Taxonomy" id="547045"/>
    <lineage>
        <taxon>Bacteria</taxon>
        <taxon>Pseudomonadati</taxon>
        <taxon>Pseudomonadota</taxon>
        <taxon>Betaproteobacteria</taxon>
        <taxon>Neisseriales</taxon>
        <taxon>Neisseriaceae</taxon>
        <taxon>Neisseria</taxon>
    </lineage>
</organism>
<keyword evidence="2" id="KW-0004">4Fe-4S</keyword>
<evidence type="ECO:0000256" key="7">
    <source>
        <dbReference type="ARBA" id="ARBA00023014"/>
    </source>
</evidence>
<evidence type="ECO:0000256" key="2">
    <source>
        <dbReference type="ARBA" id="ARBA00022485"/>
    </source>
</evidence>
<keyword evidence="12" id="KW-1185">Reference proteome</keyword>
<dbReference type="GO" id="GO:0016829">
    <property type="term" value="F:lyase activity"/>
    <property type="evidence" value="ECO:0007669"/>
    <property type="project" value="UniProtKB-KW"/>
</dbReference>
<dbReference type="GO" id="GO:0046872">
    <property type="term" value="F:metal ion binding"/>
    <property type="evidence" value="ECO:0007669"/>
    <property type="project" value="UniProtKB-KW"/>
</dbReference>
<evidence type="ECO:0000259" key="10">
    <source>
        <dbReference type="Pfam" id="PF13667"/>
    </source>
</evidence>
<dbReference type="AlphaFoldDB" id="C6M872"/>
<comment type="caution">
    <text evidence="11">The sequence shown here is derived from an EMBL/GenBank/DDBJ whole genome shotgun (WGS) entry which is preliminary data.</text>
</comment>
<feature type="compositionally biased region" description="Basic and acidic residues" evidence="9">
    <location>
        <begin position="449"/>
        <end position="458"/>
    </location>
</feature>
<keyword evidence="3" id="KW-0949">S-adenosyl-L-methionine</keyword>
<dbReference type="InterPro" id="IPR038521">
    <property type="entry name" value="ThiC/Bza_core_dom"/>
</dbReference>
<dbReference type="Gene3D" id="3.20.20.540">
    <property type="entry name" value="Radical SAM ThiC family, central domain"/>
    <property type="match status" value="1"/>
</dbReference>
<dbReference type="InterPro" id="IPR002817">
    <property type="entry name" value="ThiC/BzaA/B"/>
</dbReference>
<dbReference type="PANTHER" id="PTHR30557">
    <property type="entry name" value="THIAMINE BIOSYNTHESIS PROTEIN THIC"/>
    <property type="match status" value="1"/>
</dbReference>
<sequence length="484" mass="55700">MGSSEKTKRSCFFFSNEKTGAFFMTTPKKTAKTSGNEARELADLSEDIGIRFKYPNSERVYLQGSRDDIRVPLREIRQDDTYTAQGTEANPPIPVYDTSGVYGDPAAHIDLKQGLPHVRTAWLDERGDTEILPKLSSEYGIERAHDPQTAHLRFNQITRPRRAKSGSNVTQLHYARRGIITPEMEFAAIRERMKLDELFRRPEYAKLLKQHAGQSFGANIPTHPDQITPEFVRREIAAGRAIIPANINHPELEPMIIGRNFRVKINGNLGNSAVTSSLTEEVEKMVWSLRWGADTIMDLSTGAHIHETREWIIRNAPVPIGTVPIYQALEKNRRHRRRFDLGFVPRHLNRAGGTRRGLFHHTRGRVAALCADDRQPPHRHRIARRLHHGEMVSRPPSGKLPLHAFRRNLRNHESLRRVVQPRRRPAPRLHCRCQRRSAVRRIAHLGRIDRQSMETRRTSHDRRPRPCPVATRQRKHDRRAATLL</sequence>
<dbReference type="InterPro" id="IPR025747">
    <property type="entry name" value="ThiC-associated_dom"/>
</dbReference>
<evidence type="ECO:0000256" key="9">
    <source>
        <dbReference type="SAM" id="MobiDB-lite"/>
    </source>
</evidence>
<dbReference type="Pfam" id="PF01964">
    <property type="entry name" value="ThiC_Rad_SAM"/>
    <property type="match status" value="1"/>
</dbReference>
<protein>
    <submittedName>
        <fullName evidence="11">Thiamine biosynthesis protein ThiC</fullName>
    </submittedName>
</protein>
<feature type="region of interest" description="Disordered" evidence="9">
    <location>
        <begin position="449"/>
        <end position="484"/>
    </location>
</feature>
<keyword evidence="7" id="KW-0411">Iron-sulfur</keyword>
<evidence type="ECO:0000256" key="5">
    <source>
        <dbReference type="ARBA" id="ARBA00022833"/>
    </source>
</evidence>
<evidence type="ECO:0000256" key="1">
    <source>
        <dbReference type="ARBA" id="ARBA00001966"/>
    </source>
</evidence>
<dbReference type="PANTHER" id="PTHR30557:SF1">
    <property type="entry name" value="PHOSPHOMETHYLPYRIMIDINE SYNTHASE, CHLOROPLASTIC"/>
    <property type="match status" value="1"/>
</dbReference>
<evidence type="ECO:0000256" key="4">
    <source>
        <dbReference type="ARBA" id="ARBA00022723"/>
    </source>
</evidence>
<dbReference type="Proteomes" id="UP000005365">
    <property type="component" value="Unassembled WGS sequence"/>
</dbReference>
<evidence type="ECO:0000256" key="8">
    <source>
        <dbReference type="ARBA" id="ARBA00023239"/>
    </source>
</evidence>
<dbReference type="GO" id="GO:0051539">
    <property type="term" value="F:4 iron, 4 sulfur cluster binding"/>
    <property type="evidence" value="ECO:0007669"/>
    <property type="project" value="UniProtKB-KW"/>
</dbReference>
<reference evidence="11" key="1">
    <citation type="submission" date="2009-07" db="EMBL/GenBank/DDBJ databases">
        <authorList>
            <person name="Weinstock G."/>
            <person name="Sodergren E."/>
            <person name="Clifton S."/>
            <person name="Fulton L."/>
            <person name="Fulton B."/>
            <person name="Courtney L."/>
            <person name="Fronick C."/>
            <person name="Harrison M."/>
            <person name="Strong C."/>
            <person name="Farmer C."/>
            <person name="Delahaunty K."/>
            <person name="Markovic C."/>
            <person name="Hall O."/>
            <person name="Minx P."/>
            <person name="Tomlinson C."/>
            <person name="Mitreva M."/>
            <person name="Nelson J."/>
            <person name="Hou S."/>
            <person name="Wollam A."/>
            <person name="Pepin K.H."/>
            <person name="Johnson M."/>
            <person name="Bhonagiri V."/>
            <person name="Nash W.E."/>
            <person name="Warren W."/>
            <person name="Chinwalla A."/>
            <person name="Mardis E.R."/>
            <person name="Wilson R.K."/>
        </authorList>
    </citation>
    <scope>NUCLEOTIDE SEQUENCE [LARGE SCALE GENOMIC DNA]</scope>
    <source>
        <strain evidence="11">ATCC 29256</strain>
    </source>
</reference>
<dbReference type="GO" id="GO:0005829">
    <property type="term" value="C:cytosol"/>
    <property type="evidence" value="ECO:0007669"/>
    <property type="project" value="TreeGrafter"/>
</dbReference>
<dbReference type="Pfam" id="PF13667">
    <property type="entry name" value="ThiC-associated"/>
    <property type="match status" value="1"/>
</dbReference>
<keyword evidence="5" id="KW-0862">Zinc</keyword>
<name>C6M872_NEISI</name>
<proteinExistence type="predicted"/>
<evidence type="ECO:0000313" key="11">
    <source>
        <dbReference type="EMBL" id="EET43516.1"/>
    </source>
</evidence>
<gene>
    <name evidence="11" type="primary">thiC</name>
    <name evidence="11" type="ORF">NEISICOT_02740</name>
</gene>
<comment type="cofactor">
    <cofactor evidence="1">
        <name>[4Fe-4S] cluster</name>
        <dbReference type="ChEBI" id="CHEBI:49883"/>
    </cofactor>
</comment>
<dbReference type="EMBL" id="ACKO02000019">
    <property type="protein sequence ID" value="EET43516.1"/>
    <property type="molecule type" value="Genomic_DNA"/>
</dbReference>